<evidence type="ECO:0000259" key="2">
    <source>
        <dbReference type="PROSITE" id="PS50943"/>
    </source>
</evidence>
<dbReference type="Proteomes" id="UP000305848">
    <property type="component" value="Unassembled WGS sequence"/>
</dbReference>
<dbReference type="EMBL" id="SZQL01000024">
    <property type="protein sequence ID" value="TKK65132.1"/>
    <property type="molecule type" value="Genomic_DNA"/>
</dbReference>
<evidence type="ECO:0000256" key="1">
    <source>
        <dbReference type="ARBA" id="ARBA00023125"/>
    </source>
</evidence>
<dbReference type="CDD" id="cd02209">
    <property type="entry name" value="cupin_XRE_C"/>
    <property type="match status" value="1"/>
</dbReference>
<feature type="domain" description="HTH cro/C1-type" evidence="2">
    <location>
        <begin position="13"/>
        <end position="67"/>
    </location>
</feature>
<dbReference type="SUPFAM" id="SSF51182">
    <property type="entry name" value="RmlC-like cupins"/>
    <property type="match status" value="1"/>
</dbReference>
<dbReference type="PANTHER" id="PTHR46797">
    <property type="entry name" value="HTH-TYPE TRANSCRIPTIONAL REGULATOR"/>
    <property type="match status" value="1"/>
</dbReference>
<evidence type="ECO:0000313" key="3">
    <source>
        <dbReference type="EMBL" id="TKK65132.1"/>
    </source>
</evidence>
<dbReference type="PROSITE" id="PS50943">
    <property type="entry name" value="HTH_CROC1"/>
    <property type="match status" value="1"/>
</dbReference>
<dbReference type="AlphaFoldDB" id="A0A4U3KS59"/>
<dbReference type="Gene3D" id="1.10.260.40">
    <property type="entry name" value="lambda repressor-like DNA-binding domains"/>
    <property type="match status" value="1"/>
</dbReference>
<dbReference type="RefSeq" id="WP_137263769.1">
    <property type="nucleotide sequence ID" value="NZ_SZQL01000024.1"/>
</dbReference>
<comment type="caution">
    <text evidence="3">The sequence shown here is derived from an EMBL/GenBank/DDBJ whole genome shotgun (WGS) entry which is preliminary data.</text>
</comment>
<dbReference type="PANTHER" id="PTHR46797:SF1">
    <property type="entry name" value="METHYLPHOSPHONATE SYNTHASE"/>
    <property type="match status" value="1"/>
</dbReference>
<dbReference type="Pfam" id="PF01381">
    <property type="entry name" value="HTH_3"/>
    <property type="match status" value="1"/>
</dbReference>
<dbReference type="InterPro" id="IPR014710">
    <property type="entry name" value="RmlC-like_jellyroll"/>
</dbReference>
<keyword evidence="1" id="KW-0238">DNA-binding</keyword>
<dbReference type="GO" id="GO:0005829">
    <property type="term" value="C:cytosol"/>
    <property type="evidence" value="ECO:0007669"/>
    <property type="project" value="TreeGrafter"/>
</dbReference>
<dbReference type="SMART" id="SM00530">
    <property type="entry name" value="HTH_XRE"/>
    <property type="match status" value="1"/>
</dbReference>
<gene>
    <name evidence="3" type="ORF">FC093_20930</name>
</gene>
<dbReference type="Pfam" id="PF07883">
    <property type="entry name" value="Cupin_2"/>
    <property type="match status" value="1"/>
</dbReference>
<dbReference type="InterPro" id="IPR011051">
    <property type="entry name" value="RmlC_Cupin_sf"/>
</dbReference>
<dbReference type="Gene3D" id="2.60.120.10">
    <property type="entry name" value="Jelly Rolls"/>
    <property type="match status" value="1"/>
</dbReference>
<evidence type="ECO:0000313" key="4">
    <source>
        <dbReference type="Proteomes" id="UP000305848"/>
    </source>
</evidence>
<sequence length="191" mass="22028">MQEDIIIQISNRLKEVRTQKNVTLQELADKVGVTKGLISQIENSRTIPSLPVLMNIIRELKLDLNGFFDTIDFEKKPSNVIFKKNSNYQPFEKENAKGFLYQRILSTSIDDHHVDIVMLRLQKNARRAMVKTEAYEYKYLISGTVEYSIGKEKHVLEAGDSIFFDARQLHNPKNIGDGDALMLVVYFFLSK</sequence>
<organism evidence="3 4">
    <name type="scientific">Ilyomonas limi</name>
    <dbReference type="NCBI Taxonomy" id="2575867"/>
    <lineage>
        <taxon>Bacteria</taxon>
        <taxon>Pseudomonadati</taxon>
        <taxon>Bacteroidota</taxon>
        <taxon>Chitinophagia</taxon>
        <taxon>Chitinophagales</taxon>
        <taxon>Chitinophagaceae</taxon>
        <taxon>Ilyomonas</taxon>
    </lineage>
</organism>
<accession>A0A4U3KS59</accession>
<dbReference type="InterPro" id="IPR013096">
    <property type="entry name" value="Cupin_2"/>
</dbReference>
<dbReference type="CDD" id="cd00093">
    <property type="entry name" value="HTH_XRE"/>
    <property type="match status" value="1"/>
</dbReference>
<dbReference type="GO" id="GO:0003700">
    <property type="term" value="F:DNA-binding transcription factor activity"/>
    <property type="evidence" value="ECO:0007669"/>
    <property type="project" value="TreeGrafter"/>
</dbReference>
<dbReference type="SUPFAM" id="SSF47413">
    <property type="entry name" value="lambda repressor-like DNA-binding domains"/>
    <property type="match status" value="1"/>
</dbReference>
<dbReference type="InterPro" id="IPR010982">
    <property type="entry name" value="Lambda_DNA-bd_dom_sf"/>
</dbReference>
<dbReference type="InterPro" id="IPR050807">
    <property type="entry name" value="TransReg_Diox_bact_type"/>
</dbReference>
<keyword evidence="4" id="KW-1185">Reference proteome</keyword>
<dbReference type="OrthoDB" id="9805356at2"/>
<protein>
    <submittedName>
        <fullName evidence="3">Helix-turn-helix domain-containing protein</fullName>
    </submittedName>
</protein>
<name>A0A4U3KS59_9BACT</name>
<dbReference type="InterPro" id="IPR001387">
    <property type="entry name" value="Cro/C1-type_HTH"/>
</dbReference>
<reference evidence="3 4" key="1">
    <citation type="submission" date="2019-05" db="EMBL/GenBank/DDBJ databases">
        <title>Panacibacter sp. strain 17mud1-8 Genome sequencing and assembly.</title>
        <authorList>
            <person name="Chhetri G."/>
        </authorList>
    </citation>
    <scope>NUCLEOTIDE SEQUENCE [LARGE SCALE GENOMIC DNA]</scope>
    <source>
        <strain evidence="3 4">17mud1-8</strain>
    </source>
</reference>
<dbReference type="GO" id="GO:0003677">
    <property type="term" value="F:DNA binding"/>
    <property type="evidence" value="ECO:0007669"/>
    <property type="project" value="UniProtKB-KW"/>
</dbReference>
<proteinExistence type="predicted"/>